<dbReference type="Proteomes" id="UP000265515">
    <property type="component" value="Unassembled WGS sequence"/>
</dbReference>
<organism evidence="1 2">
    <name type="scientific">Chara braunii</name>
    <name type="common">Braun's stonewort</name>
    <dbReference type="NCBI Taxonomy" id="69332"/>
    <lineage>
        <taxon>Eukaryota</taxon>
        <taxon>Viridiplantae</taxon>
        <taxon>Streptophyta</taxon>
        <taxon>Charophyceae</taxon>
        <taxon>Charales</taxon>
        <taxon>Characeae</taxon>
        <taxon>Chara</taxon>
    </lineage>
</organism>
<dbReference type="AlphaFoldDB" id="A0A388JV34"/>
<sequence length="82" mass="9465">MSHPAPWTQWGEWKVKTRVTSENVMIDREGGSNGEREENLRGRNREYSATRICAAEAVVIYCVSRVHKVSRFTFHDNAVLRS</sequence>
<protein>
    <submittedName>
        <fullName evidence="1">Uncharacterized protein</fullName>
    </submittedName>
</protein>
<evidence type="ECO:0000313" key="1">
    <source>
        <dbReference type="EMBL" id="GBG61627.1"/>
    </source>
</evidence>
<keyword evidence="2" id="KW-1185">Reference proteome</keyword>
<reference evidence="1 2" key="1">
    <citation type="journal article" date="2018" name="Cell">
        <title>The Chara Genome: Secondary Complexity and Implications for Plant Terrestrialization.</title>
        <authorList>
            <person name="Nishiyama T."/>
            <person name="Sakayama H."/>
            <person name="Vries J.D."/>
            <person name="Buschmann H."/>
            <person name="Saint-Marcoux D."/>
            <person name="Ullrich K.K."/>
            <person name="Haas F.B."/>
            <person name="Vanderstraeten L."/>
            <person name="Becker D."/>
            <person name="Lang D."/>
            <person name="Vosolsobe S."/>
            <person name="Rombauts S."/>
            <person name="Wilhelmsson P.K.I."/>
            <person name="Janitza P."/>
            <person name="Kern R."/>
            <person name="Heyl A."/>
            <person name="Rumpler F."/>
            <person name="Villalobos L.I.A.C."/>
            <person name="Clay J.M."/>
            <person name="Skokan R."/>
            <person name="Toyoda A."/>
            <person name="Suzuki Y."/>
            <person name="Kagoshima H."/>
            <person name="Schijlen E."/>
            <person name="Tajeshwar N."/>
            <person name="Catarino B."/>
            <person name="Hetherington A.J."/>
            <person name="Saltykova A."/>
            <person name="Bonnot C."/>
            <person name="Breuninger H."/>
            <person name="Symeonidi A."/>
            <person name="Radhakrishnan G.V."/>
            <person name="Van Nieuwerburgh F."/>
            <person name="Deforce D."/>
            <person name="Chang C."/>
            <person name="Karol K.G."/>
            <person name="Hedrich R."/>
            <person name="Ulvskov P."/>
            <person name="Glockner G."/>
            <person name="Delwiche C.F."/>
            <person name="Petrasek J."/>
            <person name="Van de Peer Y."/>
            <person name="Friml J."/>
            <person name="Beilby M."/>
            <person name="Dolan L."/>
            <person name="Kohara Y."/>
            <person name="Sugano S."/>
            <person name="Fujiyama A."/>
            <person name="Delaux P.-M."/>
            <person name="Quint M."/>
            <person name="TheiBen G."/>
            <person name="Hagemann M."/>
            <person name="Harholt J."/>
            <person name="Dunand C."/>
            <person name="Zachgo S."/>
            <person name="Langdale J."/>
            <person name="Maumus F."/>
            <person name="Straeten D.V.D."/>
            <person name="Gould S.B."/>
            <person name="Rensing S.A."/>
        </authorList>
    </citation>
    <scope>NUCLEOTIDE SEQUENCE [LARGE SCALE GENOMIC DNA]</scope>
    <source>
        <strain evidence="1 2">S276</strain>
    </source>
</reference>
<gene>
    <name evidence="1" type="ORF">CBR_g22425</name>
</gene>
<evidence type="ECO:0000313" key="2">
    <source>
        <dbReference type="Proteomes" id="UP000265515"/>
    </source>
</evidence>
<proteinExistence type="predicted"/>
<accession>A0A388JV34</accession>
<dbReference type="Gramene" id="GBG61627">
    <property type="protein sequence ID" value="GBG61627"/>
    <property type="gene ID" value="CBR_g22425"/>
</dbReference>
<comment type="caution">
    <text evidence="1">The sequence shown here is derived from an EMBL/GenBank/DDBJ whole genome shotgun (WGS) entry which is preliminary data.</text>
</comment>
<dbReference type="EMBL" id="BFEA01000021">
    <property type="protein sequence ID" value="GBG61627.1"/>
    <property type="molecule type" value="Genomic_DNA"/>
</dbReference>
<name>A0A388JV34_CHABU</name>